<comment type="caution">
    <text evidence="2">The sequence shown here is derived from an EMBL/GenBank/DDBJ whole genome shotgun (WGS) entry which is preliminary data.</text>
</comment>
<dbReference type="InterPro" id="IPR032675">
    <property type="entry name" value="LRR_dom_sf"/>
</dbReference>
<reference evidence="2 3" key="1">
    <citation type="journal article" date="2021" name="BMC Genomics">
        <title>Datura genome reveals duplications of psychoactive alkaloid biosynthetic genes and high mutation rate following tissue culture.</title>
        <authorList>
            <person name="Rajewski A."/>
            <person name="Carter-House D."/>
            <person name="Stajich J."/>
            <person name="Litt A."/>
        </authorList>
    </citation>
    <scope>NUCLEOTIDE SEQUENCE [LARGE SCALE GENOMIC DNA]</scope>
    <source>
        <strain evidence="2">AR-01</strain>
    </source>
</reference>
<name>A0ABS8TQZ2_DATST</name>
<dbReference type="PANTHER" id="PTHR46422:SF10">
    <property type="entry name" value="SERINE_THREONINE-PROTEIN PHOSPHATASE"/>
    <property type="match status" value="1"/>
</dbReference>
<evidence type="ECO:0000313" key="3">
    <source>
        <dbReference type="Proteomes" id="UP000823775"/>
    </source>
</evidence>
<organism evidence="2 3">
    <name type="scientific">Datura stramonium</name>
    <name type="common">Jimsonweed</name>
    <name type="synonym">Common thornapple</name>
    <dbReference type="NCBI Taxonomy" id="4076"/>
    <lineage>
        <taxon>Eukaryota</taxon>
        <taxon>Viridiplantae</taxon>
        <taxon>Streptophyta</taxon>
        <taxon>Embryophyta</taxon>
        <taxon>Tracheophyta</taxon>
        <taxon>Spermatophyta</taxon>
        <taxon>Magnoliopsida</taxon>
        <taxon>eudicotyledons</taxon>
        <taxon>Gunneridae</taxon>
        <taxon>Pentapetalae</taxon>
        <taxon>asterids</taxon>
        <taxon>lamiids</taxon>
        <taxon>Solanales</taxon>
        <taxon>Solanaceae</taxon>
        <taxon>Solanoideae</taxon>
        <taxon>Datureae</taxon>
        <taxon>Datura</taxon>
    </lineage>
</organism>
<sequence length="193" mass="21403">MDVDSTMSSESDHHQNNGASSEQLNMLGPRCAPTYSLVHVFMEKKEYGPGSRYGHKLTVVTAVGEEGYPNYIGPRPILFGGATTLEENSAASRTPSAGSAGIHIYSNRLATIPDFSMMPNLEKLNLSNFKNFVEVHESLGTLTKLRYLNLSHCSKLKSQDFTRQVLPDVKQNSNFNSFPNSKDWTLQDESNII</sequence>
<dbReference type="PANTHER" id="PTHR46422">
    <property type="entry name" value="SERINE/THREONINE-PROTEIN PHOSPHATASE BSL3"/>
    <property type="match status" value="1"/>
</dbReference>
<gene>
    <name evidence="2" type="primary">BSL2_1</name>
    <name evidence="2" type="ORF">HAX54_014528</name>
</gene>
<dbReference type="Proteomes" id="UP000823775">
    <property type="component" value="Unassembled WGS sequence"/>
</dbReference>
<evidence type="ECO:0000256" key="1">
    <source>
        <dbReference type="SAM" id="MobiDB-lite"/>
    </source>
</evidence>
<evidence type="ECO:0000313" key="2">
    <source>
        <dbReference type="EMBL" id="MCD7472997.1"/>
    </source>
</evidence>
<dbReference type="EMBL" id="JACEIK010001902">
    <property type="protein sequence ID" value="MCD7472997.1"/>
    <property type="molecule type" value="Genomic_DNA"/>
</dbReference>
<feature type="region of interest" description="Disordered" evidence="1">
    <location>
        <begin position="1"/>
        <end position="26"/>
    </location>
</feature>
<dbReference type="Gene3D" id="3.80.10.10">
    <property type="entry name" value="Ribonuclease Inhibitor"/>
    <property type="match status" value="1"/>
</dbReference>
<keyword evidence="3" id="KW-1185">Reference proteome</keyword>
<accession>A0ABS8TQZ2</accession>
<dbReference type="SUPFAM" id="SSF52058">
    <property type="entry name" value="L domain-like"/>
    <property type="match status" value="1"/>
</dbReference>
<proteinExistence type="predicted"/>
<protein>
    <submittedName>
        <fullName evidence="2">Serine/threonine-protein phosphatase bsl2</fullName>
    </submittedName>
</protein>